<dbReference type="PANTHER" id="PTHR43335">
    <property type="entry name" value="ABC TRANSPORTER, ATP-BINDING PROTEIN"/>
    <property type="match status" value="1"/>
</dbReference>
<dbReference type="Pfam" id="PF00005">
    <property type="entry name" value="ABC_tran"/>
    <property type="match status" value="1"/>
</dbReference>
<dbReference type="PROSITE" id="PS50893">
    <property type="entry name" value="ABC_TRANSPORTER_2"/>
    <property type="match status" value="1"/>
</dbReference>
<dbReference type="InterPro" id="IPR003439">
    <property type="entry name" value="ABC_transporter-like_ATP-bd"/>
</dbReference>
<feature type="compositionally biased region" description="Pro residues" evidence="3">
    <location>
        <begin position="352"/>
        <end position="363"/>
    </location>
</feature>
<evidence type="ECO:0000256" key="2">
    <source>
        <dbReference type="ARBA" id="ARBA00022448"/>
    </source>
</evidence>
<comment type="caution">
    <text evidence="5">The sequence shown here is derived from an EMBL/GenBank/DDBJ whole genome shotgun (WGS) entry which is preliminary data.</text>
</comment>
<dbReference type="SUPFAM" id="SSF52540">
    <property type="entry name" value="P-loop containing nucleoside triphosphate hydrolases"/>
    <property type="match status" value="1"/>
</dbReference>
<dbReference type="InterPro" id="IPR027417">
    <property type="entry name" value="P-loop_NTPase"/>
</dbReference>
<dbReference type="Gene3D" id="3.40.50.300">
    <property type="entry name" value="P-loop containing nucleotide triphosphate hydrolases"/>
    <property type="match status" value="1"/>
</dbReference>
<feature type="region of interest" description="Disordered" evidence="3">
    <location>
        <begin position="257"/>
        <end position="396"/>
    </location>
</feature>
<evidence type="ECO:0000313" key="5">
    <source>
        <dbReference type="EMBL" id="GAA2422530.1"/>
    </source>
</evidence>
<reference evidence="5 6" key="1">
    <citation type="journal article" date="2019" name="Int. J. Syst. Evol. Microbiol.">
        <title>The Global Catalogue of Microorganisms (GCM) 10K type strain sequencing project: providing services to taxonomists for standard genome sequencing and annotation.</title>
        <authorList>
            <consortium name="The Broad Institute Genomics Platform"/>
            <consortium name="The Broad Institute Genome Sequencing Center for Infectious Disease"/>
            <person name="Wu L."/>
            <person name="Ma J."/>
        </authorList>
    </citation>
    <scope>NUCLEOTIDE SEQUENCE [LARGE SCALE GENOMIC DNA]</scope>
    <source>
        <strain evidence="5 6">JCM 3325</strain>
    </source>
</reference>
<evidence type="ECO:0000256" key="3">
    <source>
        <dbReference type="SAM" id="MobiDB-lite"/>
    </source>
</evidence>
<feature type="domain" description="ABC transporter" evidence="4">
    <location>
        <begin position="8"/>
        <end position="239"/>
    </location>
</feature>
<keyword evidence="2" id="KW-0813">Transport</keyword>
<evidence type="ECO:0000259" key="4">
    <source>
        <dbReference type="PROSITE" id="PS50893"/>
    </source>
</evidence>
<keyword evidence="6" id="KW-1185">Reference proteome</keyword>
<gene>
    <name evidence="5" type="ORF">GCM10010191_37900</name>
</gene>
<comment type="similarity">
    <text evidence="1">Belongs to the ABC transporter superfamily.</text>
</comment>
<dbReference type="PANTHER" id="PTHR43335:SF2">
    <property type="entry name" value="ABC TRANSPORTER, ATP-BINDING PROTEIN"/>
    <property type="match status" value="1"/>
</dbReference>
<protein>
    <recommendedName>
        <fullName evidence="4">ABC transporter domain-containing protein</fullName>
    </recommendedName>
</protein>
<organism evidence="5 6">
    <name type="scientific">Actinomadura vinacea</name>
    <dbReference type="NCBI Taxonomy" id="115336"/>
    <lineage>
        <taxon>Bacteria</taxon>
        <taxon>Bacillati</taxon>
        <taxon>Actinomycetota</taxon>
        <taxon>Actinomycetes</taxon>
        <taxon>Streptosporangiales</taxon>
        <taxon>Thermomonosporaceae</taxon>
        <taxon>Actinomadura</taxon>
    </lineage>
</organism>
<feature type="compositionally biased region" description="Low complexity" evidence="3">
    <location>
        <begin position="257"/>
        <end position="286"/>
    </location>
</feature>
<feature type="region of interest" description="Disordered" evidence="3">
    <location>
        <begin position="418"/>
        <end position="443"/>
    </location>
</feature>
<sequence>MIAEHSAIVARGMGVRRGGRWLLRPVAFGIAEGVIGLAGPPGVGKSTLLATFATLRRPHAGALRILGHDIGKATDLRAVRARIGFLPGRFRWAKNMTAEELVEYAAYYKKVRAPAARNIMKRLDVADAGGTELALLPPDVRLRAGLAAACVHGPELVVLDDPLEELYEGRGAADRAAVAELIPLIRALAPTVVVSAARPEHLASWCREVYTLARGRLTEHRPAEHPSRAPGRLLTAGTAPASVPASMSASVSASVSASTSTSAPASMSTSTSTSTSTSMPGPVSGSIPKPRSGSSYGSMPPASESVRDRSSRRAPRTPGPDGADPYRPDPYRPPPGTPRQRRPGRGPTDAPGTPPDPMRPDPTPYMTIAMNGPLPPPIPASTPADPTAPASLTSSMIPEGPSIPIVWKTAPAPLAPVPATAPAPCGPPRIQAGRRPAGSGAGV</sequence>
<dbReference type="Proteomes" id="UP001501231">
    <property type="component" value="Unassembled WGS sequence"/>
</dbReference>
<name>A0ABN3J608_9ACTN</name>
<dbReference type="EMBL" id="BAAARW010000012">
    <property type="protein sequence ID" value="GAA2422530.1"/>
    <property type="molecule type" value="Genomic_DNA"/>
</dbReference>
<evidence type="ECO:0000256" key="1">
    <source>
        <dbReference type="ARBA" id="ARBA00005417"/>
    </source>
</evidence>
<feature type="compositionally biased region" description="Pro residues" evidence="3">
    <location>
        <begin position="418"/>
        <end position="427"/>
    </location>
</feature>
<evidence type="ECO:0000313" key="6">
    <source>
        <dbReference type="Proteomes" id="UP001501231"/>
    </source>
</evidence>
<accession>A0ABN3J608</accession>
<proteinExistence type="inferred from homology"/>
<feature type="compositionally biased region" description="Low complexity" evidence="3">
    <location>
        <begin position="381"/>
        <end position="395"/>
    </location>
</feature>